<dbReference type="EMBL" id="AP014568">
    <property type="protein sequence ID" value="BAO80341.1"/>
    <property type="molecule type" value="Genomic_DNA"/>
</dbReference>
<keyword evidence="3" id="KW-0678">Repressor</keyword>
<evidence type="ECO:0000313" key="12">
    <source>
        <dbReference type="Proteomes" id="UP000067461"/>
    </source>
</evidence>
<dbReference type="HOGENOM" id="CLU_168124_0_0_4"/>
<dbReference type="NCBIfam" id="TIGR03824">
    <property type="entry name" value="FlgM_jcvi"/>
    <property type="match status" value="1"/>
</dbReference>
<evidence type="ECO:0000313" key="11">
    <source>
        <dbReference type="EMBL" id="BAO80341.1"/>
    </source>
</evidence>
<evidence type="ECO:0000256" key="3">
    <source>
        <dbReference type="ARBA" id="ARBA00022491"/>
    </source>
</evidence>
<dbReference type="InterPro" id="IPR035890">
    <property type="entry name" value="Anti-sigma-28_factor_FlgM_sf"/>
</dbReference>
<evidence type="ECO:0000259" key="10">
    <source>
        <dbReference type="Pfam" id="PF04316"/>
    </source>
</evidence>
<evidence type="ECO:0000256" key="5">
    <source>
        <dbReference type="ARBA" id="ARBA00023015"/>
    </source>
</evidence>
<evidence type="ECO:0000256" key="4">
    <source>
        <dbReference type="ARBA" id="ARBA00022795"/>
    </source>
</evidence>
<feature type="domain" description="Anti-sigma-28 factor FlgM C-terminal" evidence="10">
    <location>
        <begin position="46"/>
        <end position="96"/>
    </location>
</feature>
<dbReference type="SUPFAM" id="SSF101498">
    <property type="entry name" value="Anti-sigma factor FlgM"/>
    <property type="match status" value="1"/>
</dbReference>
<proteinExistence type="inferred from homology"/>
<name>A0A060NFT5_9BURK</name>
<comment type="function">
    <text evidence="7">Responsible for the coupling of flagellin expression to flagellar assembly by preventing expression of the flagellin genes when a component of the middle class of proteins is defective. It negatively regulates flagellar genes by inhibiting the activity of FliA by directly binding to FliA.</text>
</comment>
<keyword evidence="11" id="KW-0282">Flagellum</keyword>
<sequence>MNINSLSDKPVTPASLAQSRSLERAAVPAQAATSTAAPDAPASVEVRLSPVTQSMTNNVARSGTDVFNAEKVQAMRSAIQNGSFSVNAEAIADRLIASARDMLSVAAAAPRNEQPVQPGR</sequence>
<dbReference type="OrthoDB" id="5298032at2"/>
<keyword evidence="6" id="KW-0804">Transcription</keyword>
<keyword evidence="5" id="KW-0805">Transcription regulation</keyword>
<evidence type="ECO:0000256" key="8">
    <source>
        <dbReference type="ARBA" id="ARBA00030117"/>
    </source>
</evidence>
<evidence type="ECO:0000256" key="6">
    <source>
        <dbReference type="ARBA" id="ARBA00023163"/>
    </source>
</evidence>
<dbReference type="STRING" id="1458425.SRAA_0487"/>
<dbReference type="RefSeq" id="WP_045530734.1">
    <property type="nucleotide sequence ID" value="NZ_AP014568.1"/>
</dbReference>
<evidence type="ECO:0000256" key="9">
    <source>
        <dbReference type="SAM" id="MobiDB-lite"/>
    </source>
</evidence>
<organism evidence="11 12">
    <name type="scientific">Serpentinimonas raichei</name>
    <dbReference type="NCBI Taxonomy" id="1458425"/>
    <lineage>
        <taxon>Bacteria</taxon>
        <taxon>Pseudomonadati</taxon>
        <taxon>Pseudomonadota</taxon>
        <taxon>Betaproteobacteria</taxon>
        <taxon>Burkholderiales</taxon>
        <taxon>Comamonadaceae</taxon>
        <taxon>Serpentinimonas</taxon>
    </lineage>
</organism>
<comment type="similarity">
    <text evidence="1">Belongs to the FlgM family.</text>
</comment>
<protein>
    <recommendedName>
        <fullName evidence="2">Negative regulator of flagellin synthesis</fullName>
    </recommendedName>
    <alternativeName>
        <fullName evidence="8">Anti-sigma-28 factor</fullName>
    </alternativeName>
</protein>
<evidence type="ECO:0000256" key="7">
    <source>
        <dbReference type="ARBA" id="ARBA00024739"/>
    </source>
</evidence>
<dbReference type="KEGG" id="cbaa:SRAA_0487"/>
<keyword evidence="12" id="KW-1185">Reference proteome</keyword>
<accession>A0A060NFT5</accession>
<dbReference type="Pfam" id="PF04316">
    <property type="entry name" value="FlgM"/>
    <property type="match status" value="1"/>
</dbReference>
<evidence type="ECO:0000256" key="2">
    <source>
        <dbReference type="ARBA" id="ARBA00017823"/>
    </source>
</evidence>
<keyword evidence="4" id="KW-1005">Bacterial flagellum biogenesis</keyword>
<dbReference type="GO" id="GO:0044781">
    <property type="term" value="P:bacterial-type flagellum organization"/>
    <property type="evidence" value="ECO:0007669"/>
    <property type="project" value="UniProtKB-KW"/>
</dbReference>
<reference evidence="11 12" key="1">
    <citation type="journal article" date="2014" name="Nat. Commun.">
        <title>Physiological and genomic features of highly alkaliphilic hydrogen-utilizing Betaproteobacteria from a continental serpentinizing site.</title>
        <authorList>
            <person name="Suzuki S."/>
            <person name="Kuenen J.G."/>
            <person name="Schipper K."/>
            <person name="van der Velde S."/>
            <person name="Ishii S."/>
            <person name="Wu A."/>
            <person name="Sorokin D.Y."/>
            <person name="Tenney A."/>
            <person name="Meng X.Y."/>
            <person name="Morrill P.L."/>
            <person name="Kamagata Y."/>
            <person name="Muyzer G."/>
            <person name="Nealson K.H."/>
        </authorList>
    </citation>
    <scope>NUCLEOTIDE SEQUENCE [LARGE SCALE GENOMIC DNA]</scope>
    <source>
        <strain evidence="11 12">A1</strain>
    </source>
</reference>
<dbReference type="AlphaFoldDB" id="A0A060NFT5"/>
<dbReference type="GO" id="GO:0045892">
    <property type="term" value="P:negative regulation of DNA-templated transcription"/>
    <property type="evidence" value="ECO:0007669"/>
    <property type="project" value="InterPro"/>
</dbReference>
<gene>
    <name evidence="11" type="ORF">SRAA_0487</name>
</gene>
<keyword evidence="11" id="KW-0966">Cell projection</keyword>
<dbReference type="InterPro" id="IPR031316">
    <property type="entry name" value="FlgM_C"/>
</dbReference>
<dbReference type="Proteomes" id="UP000067461">
    <property type="component" value="Chromosome"/>
</dbReference>
<keyword evidence="11" id="KW-0969">Cilium</keyword>
<evidence type="ECO:0000256" key="1">
    <source>
        <dbReference type="ARBA" id="ARBA00005322"/>
    </source>
</evidence>
<feature type="region of interest" description="Disordered" evidence="9">
    <location>
        <begin position="1"/>
        <end position="22"/>
    </location>
</feature>
<dbReference type="InterPro" id="IPR007412">
    <property type="entry name" value="FlgM"/>
</dbReference>